<evidence type="ECO:0000313" key="4">
    <source>
        <dbReference type="Proteomes" id="UP001267638"/>
    </source>
</evidence>
<gene>
    <name evidence="3" type="ORF">J2W40_001129</name>
</gene>
<evidence type="ECO:0000313" key="3">
    <source>
        <dbReference type="EMBL" id="MDR7154317.1"/>
    </source>
</evidence>
<keyword evidence="1" id="KW-0456">Lyase</keyword>
<protein>
    <recommendedName>
        <fullName evidence="2">SAF domain-containing protein</fullName>
    </recommendedName>
</protein>
<dbReference type="InterPro" id="IPR044144">
    <property type="entry name" value="SAF_UxaA/GarD"/>
</dbReference>
<dbReference type="PANTHER" id="PTHR30536:SF5">
    <property type="entry name" value="ALTRONATE DEHYDRATASE"/>
    <property type="match status" value="1"/>
</dbReference>
<dbReference type="PANTHER" id="PTHR30536">
    <property type="entry name" value="ALTRONATE/GALACTARATE DEHYDRATASE"/>
    <property type="match status" value="1"/>
</dbReference>
<dbReference type="CDD" id="cd11613">
    <property type="entry name" value="SAF_AH_GD"/>
    <property type="match status" value="1"/>
</dbReference>
<dbReference type="Proteomes" id="UP001267638">
    <property type="component" value="Unassembled WGS sequence"/>
</dbReference>
<reference evidence="3 4" key="1">
    <citation type="submission" date="2023-07" db="EMBL/GenBank/DDBJ databases">
        <title>Sorghum-associated microbial communities from plants grown in Nebraska, USA.</title>
        <authorList>
            <person name="Schachtman D."/>
        </authorList>
    </citation>
    <scope>NUCLEOTIDE SEQUENCE [LARGE SCALE GENOMIC DNA]</scope>
    <source>
        <strain evidence="3 4">4256</strain>
    </source>
</reference>
<feature type="domain" description="SAF" evidence="2">
    <location>
        <begin position="12"/>
        <end position="83"/>
    </location>
</feature>
<accession>A0ABU1WYC1</accession>
<dbReference type="SMART" id="SM00858">
    <property type="entry name" value="SAF"/>
    <property type="match status" value="1"/>
</dbReference>
<organism evidence="3 4">
    <name type="scientific">Sphingobium xenophagum</name>
    <dbReference type="NCBI Taxonomy" id="121428"/>
    <lineage>
        <taxon>Bacteria</taxon>
        <taxon>Pseudomonadati</taxon>
        <taxon>Pseudomonadota</taxon>
        <taxon>Alphaproteobacteria</taxon>
        <taxon>Sphingomonadales</taxon>
        <taxon>Sphingomonadaceae</taxon>
        <taxon>Sphingobium</taxon>
    </lineage>
</organism>
<sequence length="99" mass="10384">MIAAAIRLSPSDNVAVACRDLAAGETIDLEGAVLPITEHISLGHKIAVLPLKVANRIIKYGMPIGSATADVPAGGWVHIHNMQSDYIPAHQRDAAGDHS</sequence>
<proteinExistence type="predicted"/>
<comment type="caution">
    <text evidence="3">The sequence shown here is derived from an EMBL/GenBank/DDBJ whole genome shotgun (WGS) entry which is preliminary data.</text>
</comment>
<dbReference type="RefSeq" id="WP_310222524.1">
    <property type="nucleotide sequence ID" value="NZ_JAVDWV010000004.1"/>
</dbReference>
<name>A0ABU1WYC1_SPHXE</name>
<evidence type="ECO:0000256" key="1">
    <source>
        <dbReference type="ARBA" id="ARBA00023239"/>
    </source>
</evidence>
<dbReference type="Gene3D" id="2.30.130.110">
    <property type="match status" value="1"/>
</dbReference>
<dbReference type="Pfam" id="PF08666">
    <property type="entry name" value="SAF"/>
    <property type="match status" value="1"/>
</dbReference>
<evidence type="ECO:0000259" key="2">
    <source>
        <dbReference type="SMART" id="SM00858"/>
    </source>
</evidence>
<keyword evidence="4" id="KW-1185">Reference proteome</keyword>
<dbReference type="EMBL" id="JAVDWV010000004">
    <property type="protein sequence ID" value="MDR7154317.1"/>
    <property type="molecule type" value="Genomic_DNA"/>
</dbReference>
<dbReference type="InterPro" id="IPR013974">
    <property type="entry name" value="SAF"/>
</dbReference>
<dbReference type="InterPro" id="IPR052172">
    <property type="entry name" value="UxaA_altronate/galactarate_dh"/>
</dbReference>